<accession>A0A183H9S1</accession>
<dbReference type="WBParaSite" id="OFLC_0000423201-mRNA-1">
    <property type="protein sequence ID" value="OFLC_0000423201-mRNA-1"/>
    <property type="gene ID" value="OFLC_0000423201"/>
</dbReference>
<protein>
    <submittedName>
        <fullName evidence="1 3">Uncharacterized protein</fullName>
    </submittedName>
</protein>
<evidence type="ECO:0000313" key="3">
    <source>
        <dbReference type="WBParaSite" id="OFLC_0000423201-mRNA-1"/>
    </source>
</evidence>
<dbReference type="EMBL" id="UZAJ01003131">
    <property type="protein sequence ID" value="VDO39354.1"/>
    <property type="molecule type" value="Genomic_DNA"/>
</dbReference>
<organism evidence="3">
    <name type="scientific">Onchocerca flexuosa</name>
    <dbReference type="NCBI Taxonomy" id="387005"/>
    <lineage>
        <taxon>Eukaryota</taxon>
        <taxon>Metazoa</taxon>
        <taxon>Ecdysozoa</taxon>
        <taxon>Nematoda</taxon>
        <taxon>Chromadorea</taxon>
        <taxon>Rhabditida</taxon>
        <taxon>Spirurina</taxon>
        <taxon>Spiruromorpha</taxon>
        <taxon>Filarioidea</taxon>
        <taxon>Onchocercidae</taxon>
        <taxon>Onchocerca</taxon>
    </lineage>
</organism>
<evidence type="ECO:0000313" key="1">
    <source>
        <dbReference type="EMBL" id="VDO39354.1"/>
    </source>
</evidence>
<reference evidence="3" key="1">
    <citation type="submission" date="2016-06" db="UniProtKB">
        <authorList>
            <consortium name="WormBaseParasite"/>
        </authorList>
    </citation>
    <scope>IDENTIFICATION</scope>
</reference>
<name>A0A183H9S1_9BILA</name>
<sequence length="91" mass="10665">MMHVYIDSSSSWSKFLRINDRGRIIQKVCLSCEVNKISNELNRKRGRERKKKKEGKVGAVEDITVKSNRIFKYYKGEPFQAKKGNKQINDD</sequence>
<reference evidence="1 2" key="2">
    <citation type="submission" date="2018-11" db="EMBL/GenBank/DDBJ databases">
        <authorList>
            <consortium name="Pathogen Informatics"/>
        </authorList>
    </citation>
    <scope>NUCLEOTIDE SEQUENCE [LARGE SCALE GENOMIC DNA]</scope>
</reference>
<gene>
    <name evidence="1" type="ORF">OFLC_LOCUS4233</name>
</gene>
<proteinExistence type="predicted"/>
<dbReference type="Proteomes" id="UP000267606">
    <property type="component" value="Unassembled WGS sequence"/>
</dbReference>
<dbReference type="AlphaFoldDB" id="A0A183H9S1"/>
<keyword evidence="2" id="KW-1185">Reference proteome</keyword>
<evidence type="ECO:0000313" key="2">
    <source>
        <dbReference type="Proteomes" id="UP000267606"/>
    </source>
</evidence>